<gene>
    <name evidence="4" type="ORF">LIER_26351</name>
</gene>
<keyword evidence="1" id="KW-0880">Kelch repeat</keyword>
<comment type="caution">
    <text evidence="4">The sequence shown here is derived from an EMBL/GenBank/DDBJ whole genome shotgun (WGS) entry which is preliminary data.</text>
</comment>
<keyword evidence="2" id="KW-0677">Repeat</keyword>
<feature type="compositionally biased region" description="Low complexity" evidence="3">
    <location>
        <begin position="435"/>
        <end position="445"/>
    </location>
</feature>
<name>A0AAV3RB31_LITER</name>
<dbReference type="PANTHER" id="PTHR46228">
    <property type="entry name" value="KELCH DOMAIN-CONTAINING PROTEIN"/>
    <property type="match status" value="1"/>
</dbReference>
<dbReference type="AlphaFoldDB" id="A0AAV3RB31"/>
<proteinExistence type="predicted"/>
<dbReference type="Proteomes" id="UP001454036">
    <property type="component" value="Unassembled WGS sequence"/>
</dbReference>
<evidence type="ECO:0000256" key="3">
    <source>
        <dbReference type="SAM" id="MobiDB-lite"/>
    </source>
</evidence>
<organism evidence="4 5">
    <name type="scientific">Lithospermum erythrorhizon</name>
    <name type="common">Purple gromwell</name>
    <name type="synonym">Lithospermum officinale var. erythrorhizon</name>
    <dbReference type="NCBI Taxonomy" id="34254"/>
    <lineage>
        <taxon>Eukaryota</taxon>
        <taxon>Viridiplantae</taxon>
        <taxon>Streptophyta</taxon>
        <taxon>Embryophyta</taxon>
        <taxon>Tracheophyta</taxon>
        <taxon>Spermatophyta</taxon>
        <taxon>Magnoliopsida</taxon>
        <taxon>eudicotyledons</taxon>
        <taxon>Gunneridae</taxon>
        <taxon>Pentapetalae</taxon>
        <taxon>asterids</taxon>
        <taxon>lamiids</taxon>
        <taxon>Boraginales</taxon>
        <taxon>Boraginaceae</taxon>
        <taxon>Boraginoideae</taxon>
        <taxon>Lithospermeae</taxon>
        <taxon>Lithospermum</taxon>
    </lineage>
</organism>
<dbReference type="InterPro" id="IPR015915">
    <property type="entry name" value="Kelch-typ_b-propeller"/>
</dbReference>
<dbReference type="PANTHER" id="PTHR46228:SF2">
    <property type="entry name" value="KELCH REPEAT PROTEIN (AFU_ORTHOLOGUE AFUA_4G14350)"/>
    <property type="match status" value="1"/>
</dbReference>
<dbReference type="SUPFAM" id="SSF117281">
    <property type="entry name" value="Kelch motif"/>
    <property type="match status" value="1"/>
</dbReference>
<reference evidence="4 5" key="1">
    <citation type="submission" date="2024-01" db="EMBL/GenBank/DDBJ databases">
        <title>The complete chloroplast genome sequence of Lithospermum erythrorhizon: insights into the phylogenetic relationship among Boraginaceae species and the maternal lineages of purple gromwells.</title>
        <authorList>
            <person name="Okada T."/>
            <person name="Watanabe K."/>
        </authorList>
    </citation>
    <scope>NUCLEOTIDE SEQUENCE [LARGE SCALE GENOMIC DNA]</scope>
</reference>
<evidence type="ECO:0000256" key="2">
    <source>
        <dbReference type="ARBA" id="ARBA00022737"/>
    </source>
</evidence>
<keyword evidence="5" id="KW-1185">Reference proteome</keyword>
<dbReference type="Pfam" id="PF24681">
    <property type="entry name" value="Kelch_KLHDC2_KLHL20_DRC7"/>
    <property type="match status" value="1"/>
</dbReference>
<dbReference type="EMBL" id="BAABME010008181">
    <property type="protein sequence ID" value="GAA0172546.1"/>
    <property type="molecule type" value="Genomic_DNA"/>
</dbReference>
<evidence type="ECO:0000313" key="5">
    <source>
        <dbReference type="Proteomes" id="UP001454036"/>
    </source>
</evidence>
<sequence length="665" mass="73337">MGSLSVEASRKKTMWMYPKVVGAQPSERWGHSACYFNGLVYIFGGCCGGLHFSDVIVLNRETMSWNTLVTTGCEPGPRDSHSAVLVGHRMIIFGGTNGSKKVNDLHVLDMKSLRWSKPVFDGIPPSPRESHTATLVGSDKFVIFGGSGEGERNYLNDVHVLDLKSMRWISTEVRGEKPVPRDSHSAVAVGNKLFVYGGDCGDRYLGNVDVLDMESLTWSKPDIIGPSPGIRAGHTSVNFGAKVFIIGGVGDKQYYNDVWVLDVANYSWIQLDVNGSAPHGRFSHAATSTGLDIIIYGGCGEDERPLNELLILQLVSEHLNSPPNISPCKFFGNHCNMEKRMTAGPMEDNLVRLLLSESDFLLLCASGVTRIVALKQKGIYKGRVEDLDLNESQEYVFRNQQPPHFTSDSLHPKRQRTSNAKINEDLALDVEEHSLSLSQHSSPSQSDHEQTPFNKAKDSVILSPVPPVFKQQIPSQRKFQPKDFLKEHHNIKHVPLGTQQEQYGHVHRGRCEETWPSQYKSAETGKFQPLIGAEVHGKVDGLFDSGLLMTATVNGRIYRGVLFAPGPSVVSRGTIVSQHQQPLPSQAVVNNVNHSSQYQLPISKLVSEQCRTPPGPVQGFQQIQTCRPNLGNRRPSVNGDSKIKSELEGVVLTLRGPGYGDQMSM</sequence>
<protein>
    <submittedName>
        <fullName evidence="4">Uncharacterized protein</fullName>
    </submittedName>
</protein>
<evidence type="ECO:0000256" key="1">
    <source>
        <dbReference type="ARBA" id="ARBA00022441"/>
    </source>
</evidence>
<dbReference type="InterPro" id="IPR006652">
    <property type="entry name" value="Kelch_1"/>
</dbReference>
<dbReference type="Gene3D" id="2.120.10.80">
    <property type="entry name" value="Kelch-type beta propeller"/>
    <property type="match status" value="2"/>
</dbReference>
<accession>A0AAV3RB31</accession>
<feature type="region of interest" description="Disordered" evidence="3">
    <location>
        <begin position="433"/>
        <end position="453"/>
    </location>
</feature>
<evidence type="ECO:0000313" key="4">
    <source>
        <dbReference type="EMBL" id="GAA0172546.1"/>
    </source>
</evidence>
<dbReference type="Pfam" id="PF01344">
    <property type="entry name" value="Kelch_1"/>
    <property type="match status" value="1"/>
</dbReference>